<evidence type="ECO:0000313" key="3">
    <source>
        <dbReference type="Proteomes" id="UP000307507"/>
    </source>
</evidence>
<dbReference type="Pfam" id="PF00561">
    <property type="entry name" value="Abhydrolase_1"/>
    <property type="match status" value="1"/>
</dbReference>
<name>A0A4S4A5C0_9FLAO</name>
<dbReference type="PANTHER" id="PTHR46331">
    <property type="entry name" value="VALACYCLOVIR HYDROLASE"/>
    <property type="match status" value="1"/>
</dbReference>
<dbReference type="GO" id="GO:0017171">
    <property type="term" value="F:serine hydrolase activity"/>
    <property type="evidence" value="ECO:0007669"/>
    <property type="project" value="TreeGrafter"/>
</dbReference>
<dbReference type="AlphaFoldDB" id="A0A4S4A5C0"/>
<keyword evidence="3" id="KW-1185">Reference proteome</keyword>
<dbReference type="InterPro" id="IPR000073">
    <property type="entry name" value="AB_hydrolase_1"/>
</dbReference>
<dbReference type="EMBL" id="SSNZ01000001">
    <property type="protein sequence ID" value="THF53135.1"/>
    <property type="molecule type" value="Genomic_DNA"/>
</dbReference>
<organism evidence="2 3">
    <name type="scientific">Flavobacterium supellecticarium</name>
    <dbReference type="NCBI Taxonomy" id="2565924"/>
    <lineage>
        <taxon>Bacteria</taxon>
        <taxon>Pseudomonadati</taxon>
        <taxon>Bacteroidota</taxon>
        <taxon>Flavobacteriia</taxon>
        <taxon>Flavobacteriales</taxon>
        <taxon>Flavobacteriaceae</taxon>
        <taxon>Flavobacterium</taxon>
    </lineage>
</organism>
<keyword evidence="2" id="KW-0378">Hydrolase</keyword>
<reference evidence="2 3" key="1">
    <citation type="submission" date="2019-04" db="EMBL/GenBank/DDBJ databases">
        <title>Flavobacterium sp. nov. isolated from construction timber.</title>
        <authorList>
            <person name="Lin S.-Y."/>
            <person name="Chang C.-T."/>
            <person name="Young C.-C."/>
        </authorList>
    </citation>
    <scope>NUCLEOTIDE SEQUENCE [LARGE SCALE GENOMIC DNA]</scope>
    <source>
        <strain evidence="2 3">CC-CTC003</strain>
    </source>
</reference>
<proteinExistence type="predicted"/>
<accession>A0A4S4A5C0</accession>
<evidence type="ECO:0000313" key="2">
    <source>
        <dbReference type="EMBL" id="THF53135.1"/>
    </source>
</evidence>
<dbReference type="PANTHER" id="PTHR46331:SF2">
    <property type="entry name" value="VALACYCLOVIR HYDROLASE"/>
    <property type="match status" value="1"/>
</dbReference>
<comment type="caution">
    <text evidence="2">The sequence shown here is derived from an EMBL/GenBank/DDBJ whole genome shotgun (WGS) entry which is preliminary data.</text>
</comment>
<dbReference type="PRINTS" id="PR00111">
    <property type="entry name" value="ABHYDROLASE"/>
</dbReference>
<dbReference type="Gene3D" id="2.60.120.260">
    <property type="entry name" value="Galactose-binding domain-like"/>
    <property type="match status" value="1"/>
</dbReference>
<dbReference type="SUPFAM" id="SSF53474">
    <property type="entry name" value="alpha/beta-Hydrolases"/>
    <property type="match status" value="1"/>
</dbReference>
<sequence length="448" mass="50341">MTISICLLLKTYKNCTMSKLYFKLLILLLLVTSANSYAQFYEIYEAVAIESYQGKKFTLEGKIYYKDPIANDSWLVLAARSVDANGKPIKNALYNENAGDYHKKDDWSSYVLNGKIEKNAKFLAIGVAIAGPGNYYLDDFKLFIEDGKNRIEIPIHNSDFEGDSLLNWKTMTMDKNTSLSLSQETVFSGKQALFIDNSKLTVAPTLGSNTELGKYMDVNGVKLYYEVYGKREPLLLLHGNNSSMGSFNKQLEALSKKYMVIGLDSRGQGKSTSDGTKITYELMAEDVNTFLEKMQLKNVNILGWSDGGNIAVVLGMQYPDKINKMAIMGTVLYNNDSSVTSETNKLIRKQVKEMESKGIPETSMDYRLKMLLLTEPNINPDALQKIQAPTLVMAGQYDVVKEKHTKLIAEKIPHSKLIIFKGGDHEAPAKIPELFNETVLTFFDQVER</sequence>
<protein>
    <submittedName>
        <fullName evidence="2">Alpha/beta hydrolase</fullName>
    </submittedName>
</protein>
<dbReference type="Gene3D" id="3.40.50.1820">
    <property type="entry name" value="alpha/beta hydrolase"/>
    <property type="match status" value="1"/>
</dbReference>
<gene>
    <name evidence="2" type="ORF">E6C50_02720</name>
</gene>
<dbReference type="InterPro" id="IPR029058">
    <property type="entry name" value="AB_hydrolase_fold"/>
</dbReference>
<dbReference type="Proteomes" id="UP000307507">
    <property type="component" value="Unassembled WGS sequence"/>
</dbReference>
<feature type="domain" description="AB hydrolase-1" evidence="1">
    <location>
        <begin position="233"/>
        <end position="352"/>
    </location>
</feature>
<evidence type="ECO:0000259" key="1">
    <source>
        <dbReference type="Pfam" id="PF00561"/>
    </source>
</evidence>
<dbReference type="OrthoDB" id="2247630at2"/>